<gene>
    <name evidence="2" type="ORF">N0V93_002809</name>
</gene>
<dbReference type="InterPro" id="IPR050466">
    <property type="entry name" value="Carboxylest/Gibb_receptor"/>
</dbReference>
<dbReference type="EMBL" id="JAPEVB010000002">
    <property type="protein sequence ID" value="KAJ4393596.1"/>
    <property type="molecule type" value="Genomic_DNA"/>
</dbReference>
<dbReference type="SUPFAM" id="SSF53474">
    <property type="entry name" value="alpha/beta-Hydrolases"/>
    <property type="match status" value="1"/>
</dbReference>
<evidence type="ECO:0000313" key="3">
    <source>
        <dbReference type="Proteomes" id="UP001140453"/>
    </source>
</evidence>
<organism evidence="2 3">
    <name type="scientific">Gnomoniopsis smithogilvyi</name>
    <dbReference type="NCBI Taxonomy" id="1191159"/>
    <lineage>
        <taxon>Eukaryota</taxon>
        <taxon>Fungi</taxon>
        <taxon>Dikarya</taxon>
        <taxon>Ascomycota</taxon>
        <taxon>Pezizomycotina</taxon>
        <taxon>Sordariomycetes</taxon>
        <taxon>Sordariomycetidae</taxon>
        <taxon>Diaporthales</taxon>
        <taxon>Gnomoniaceae</taxon>
        <taxon>Gnomoniopsis</taxon>
    </lineage>
</organism>
<keyword evidence="3" id="KW-1185">Reference proteome</keyword>
<dbReference type="AlphaFoldDB" id="A0A9W9CYJ0"/>
<accession>A0A9W9CYJ0</accession>
<dbReference type="InterPro" id="IPR029058">
    <property type="entry name" value="AB_hydrolase_fold"/>
</dbReference>
<evidence type="ECO:0000259" key="1">
    <source>
        <dbReference type="Pfam" id="PF07859"/>
    </source>
</evidence>
<dbReference type="OrthoDB" id="408631at2759"/>
<reference evidence="2" key="1">
    <citation type="submission" date="2022-10" db="EMBL/GenBank/DDBJ databases">
        <title>Tapping the CABI collections for fungal endophytes: first genome assemblies for Collariella, Neodidymelliopsis, Ascochyta clinopodiicola, Didymella pomorum, Didymosphaeria variabile, Neocosmospora piperis and Neocucurbitaria cava.</title>
        <authorList>
            <person name="Hill R."/>
        </authorList>
    </citation>
    <scope>NUCLEOTIDE SEQUENCE</scope>
    <source>
        <strain evidence="2">IMI 355082</strain>
    </source>
</reference>
<name>A0A9W9CYJ0_9PEZI</name>
<dbReference type="PANTHER" id="PTHR23024">
    <property type="entry name" value="ARYLACETAMIDE DEACETYLASE"/>
    <property type="match status" value="1"/>
</dbReference>
<dbReference type="PANTHER" id="PTHR23024:SF24">
    <property type="entry name" value="ALPHA_BETA HYDROLASE FOLD-3 DOMAIN-CONTAINING PROTEIN"/>
    <property type="match status" value="1"/>
</dbReference>
<dbReference type="Pfam" id="PF07859">
    <property type="entry name" value="Abhydrolase_3"/>
    <property type="match status" value="1"/>
</dbReference>
<sequence length="362" mass="39294">MASAENIVNPIDPSVIDKCDPDFIKVYNKYQGSRLAAHHVPYETYNQDRPKYSLPASQLEGDVAKAESVRLVKIPVTTPPGEISIQVIKPTKDAIAAGGLEKDGLLPAYIDYHGGGFVIGNLDTDLGFCQNIAQHVGCAVINVDYRLSPEYPHPTPTMDSFDALRWVFSHATELGIDAARLAVGGFSAGGCLATAVTIMARDDPAGLPPLKLQLLVVPVLDCRYVPEEGRADPRTVPYESYVTLDKAPCLPMARLVWFYNLWLGKGSVRVENANDFRASPMVAASLANLAPASIHCAELDPLVDEGRAYYKKLNAAGGTTRASIKVYSGVAHPFAHWTRELPAAREFHQDAYEALGKAFSIE</sequence>
<feature type="domain" description="Alpha/beta hydrolase fold-3" evidence="1">
    <location>
        <begin position="110"/>
        <end position="335"/>
    </location>
</feature>
<comment type="caution">
    <text evidence="2">The sequence shown here is derived from an EMBL/GenBank/DDBJ whole genome shotgun (WGS) entry which is preliminary data.</text>
</comment>
<dbReference type="Gene3D" id="3.40.50.1820">
    <property type="entry name" value="alpha/beta hydrolase"/>
    <property type="match status" value="1"/>
</dbReference>
<proteinExistence type="predicted"/>
<dbReference type="GO" id="GO:0016787">
    <property type="term" value="F:hydrolase activity"/>
    <property type="evidence" value="ECO:0007669"/>
    <property type="project" value="InterPro"/>
</dbReference>
<evidence type="ECO:0000313" key="2">
    <source>
        <dbReference type="EMBL" id="KAJ4393596.1"/>
    </source>
</evidence>
<protein>
    <recommendedName>
        <fullName evidence="1">Alpha/beta hydrolase fold-3 domain-containing protein</fullName>
    </recommendedName>
</protein>
<dbReference type="Proteomes" id="UP001140453">
    <property type="component" value="Unassembled WGS sequence"/>
</dbReference>
<dbReference type="InterPro" id="IPR013094">
    <property type="entry name" value="AB_hydrolase_3"/>
</dbReference>